<protein>
    <submittedName>
        <fullName evidence="1">Uncharacterized protein</fullName>
    </submittedName>
</protein>
<sequence length="480" mass="52121">MDGMINDIVEREDVGVIEPPQPPVAPAATARTSKFADWRTRQRSTPRAGAMAKTSDETSTVDSGKSRIAQALRQAKAKPSSHRAPAAMATADPRPDAHDFTESEKIHIENLERLSQMTEAEIEREREAILGSMDVNVLRNLLKRAEMKENGDDNYFAPEDENEQERLQRAMRTPVAPGSRGAKGGTVAPTTAASAVTSGQAQTKPPKVVSARGTGAAANARAGSKVQTHLERGEFSIADVGVEGLETHSERYPSFEELQRIDAELNATGQAPLPPSNVHFPKDPANATDDLNPEDPEFFKQLREKYYPDLSAEPEKMAWMTEPTSVADIDAALPDSMLPSELRFDFKGKLISPRRGLAIPVTAGLHHHGDAPAVAGYTIPELAHLARSTAHSQRCMAIQTLGRILYRLGHKAPAEEGAGRQQGYGPEITPALWGLVDEARIVDSLQEAADEKRTKSMSVRAYAVEALWLWNKGGSGRPAV</sequence>
<proteinExistence type="predicted"/>
<comment type="caution">
    <text evidence="1">The sequence shown here is derived from an EMBL/GenBank/DDBJ whole genome shotgun (WGS) entry which is preliminary data.</text>
</comment>
<dbReference type="Proteomes" id="UP000744676">
    <property type="component" value="Unassembled WGS sequence"/>
</dbReference>
<reference evidence="1 2" key="1">
    <citation type="journal article" date="2020" name="Front. Microbiol.">
        <title>Phenotypic and Genetic Characterization of the Cheese Ripening Yeast Geotrichum candidum.</title>
        <authorList>
            <person name="Perkins V."/>
            <person name="Vignola S."/>
            <person name="Lessard M.H."/>
            <person name="Plante P.L."/>
            <person name="Corbeil J."/>
            <person name="Dugat-Bony E."/>
            <person name="Frenette M."/>
            <person name="Labrie S."/>
        </authorList>
    </citation>
    <scope>NUCLEOTIDE SEQUENCE [LARGE SCALE GENOMIC DNA]</scope>
    <source>
        <strain evidence="1 2">LMA-1147</strain>
    </source>
</reference>
<dbReference type="EMBL" id="QVQA01000039">
    <property type="protein sequence ID" value="KAF5098978.1"/>
    <property type="molecule type" value="Genomic_DNA"/>
</dbReference>
<accession>A0ACB6V5V6</accession>
<organism evidence="1 2">
    <name type="scientific">Geotrichum galactomycetum</name>
    <dbReference type="NCBI Taxonomy" id="27317"/>
    <lineage>
        <taxon>Eukaryota</taxon>
        <taxon>Fungi</taxon>
        <taxon>Dikarya</taxon>
        <taxon>Ascomycota</taxon>
        <taxon>Saccharomycotina</taxon>
        <taxon>Dipodascomycetes</taxon>
        <taxon>Dipodascales</taxon>
        <taxon>Dipodascaceae</taxon>
        <taxon>Geotrichum</taxon>
    </lineage>
</organism>
<keyword evidence="2" id="KW-1185">Reference proteome</keyword>
<evidence type="ECO:0000313" key="2">
    <source>
        <dbReference type="Proteomes" id="UP000744676"/>
    </source>
</evidence>
<gene>
    <name evidence="1" type="ORF">D0Z00_001844</name>
</gene>
<name>A0ACB6V5V6_9ASCO</name>
<evidence type="ECO:0000313" key="1">
    <source>
        <dbReference type="EMBL" id="KAF5098978.1"/>
    </source>
</evidence>